<accession>A0A1G5N9K3</accession>
<evidence type="ECO:0000256" key="1">
    <source>
        <dbReference type="SAM" id="Phobius"/>
    </source>
</evidence>
<keyword evidence="1" id="KW-0472">Membrane</keyword>
<reference evidence="2 3" key="1">
    <citation type="submission" date="2016-10" db="EMBL/GenBank/DDBJ databases">
        <authorList>
            <person name="de Groot N.N."/>
        </authorList>
    </citation>
    <scope>NUCLEOTIDE SEQUENCE [LARGE SCALE GENOMIC DNA]</scope>
    <source>
        <strain evidence="2 3">DSM 2698</strain>
    </source>
</reference>
<organism evidence="2 3">
    <name type="scientific">Afifella marina DSM 2698</name>
    <dbReference type="NCBI Taxonomy" id="1120955"/>
    <lineage>
        <taxon>Bacteria</taxon>
        <taxon>Pseudomonadati</taxon>
        <taxon>Pseudomonadota</taxon>
        <taxon>Alphaproteobacteria</taxon>
        <taxon>Hyphomicrobiales</taxon>
        <taxon>Afifellaceae</taxon>
        <taxon>Afifella</taxon>
    </lineage>
</organism>
<dbReference type="OrthoDB" id="8085080at2"/>
<feature type="transmembrane region" description="Helical" evidence="1">
    <location>
        <begin position="125"/>
        <end position="147"/>
    </location>
</feature>
<proteinExistence type="predicted"/>
<protein>
    <submittedName>
        <fullName evidence="2">Uncharacterized protein</fullName>
    </submittedName>
</protein>
<name>A0A1G5N9K3_AFIMA</name>
<evidence type="ECO:0000313" key="2">
    <source>
        <dbReference type="EMBL" id="SCZ34052.1"/>
    </source>
</evidence>
<dbReference type="AlphaFoldDB" id="A0A1G5N9K3"/>
<keyword evidence="1" id="KW-1133">Transmembrane helix</keyword>
<dbReference type="Proteomes" id="UP000199347">
    <property type="component" value="Unassembled WGS sequence"/>
</dbReference>
<gene>
    <name evidence="2" type="ORF">SAMN03080610_01627</name>
</gene>
<sequence length="257" mass="28009">MNEQRDWSGCLTWHELLDALCARQGYLDNLALADDLCAANGIQTQAAFNATLKNLQNWRRGAHIPQRRNFVLLGKILKVDQFDGLRERWNRLYSEAKTQRTNVSAKNVEVPPSSDPTAIAPAARLSVAIAVAVLVVGSVAAFFVLVWPESDIADTNVVVSPEELRADYVRNVTATVGDALVIHGARGTNCGPAPDWDDAKKKLPELETGILSDGDVGTRFSRQCGRRVPARAILFTATSPGTEQTALFGDRISITVQ</sequence>
<evidence type="ECO:0000313" key="3">
    <source>
        <dbReference type="Proteomes" id="UP000199347"/>
    </source>
</evidence>
<keyword evidence="3" id="KW-1185">Reference proteome</keyword>
<dbReference type="EMBL" id="FMVW01000003">
    <property type="protein sequence ID" value="SCZ34052.1"/>
    <property type="molecule type" value="Genomic_DNA"/>
</dbReference>
<keyword evidence="1" id="KW-0812">Transmembrane</keyword>
<dbReference type="RefSeq" id="WP_092811453.1">
    <property type="nucleotide sequence ID" value="NZ_FMVW01000003.1"/>
</dbReference>